<dbReference type="Pfam" id="PF22847">
    <property type="entry name" value="BT_3657-like_N"/>
    <property type="match status" value="1"/>
</dbReference>
<gene>
    <name evidence="3" type="ORF">EV194_104155</name>
</gene>
<name>A0A4R2GK51_9BACT</name>
<dbReference type="EMBL" id="SLWK01000004">
    <property type="protein sequence ID" value="TCO08844.1"/>
    <property type="molecule type" value="Genomic_DNA"/>
</dbReference>
<dbReference type="CDD" id="cd08983">
    <property type="entry name" value="GH43_Bt3655-like"/>
    <property type="match status" value="1"/>
</dbReference>
<evidence type="ECO:0000313" key="4">
    <source>
        <dbReference type="Proteomes" id="UP000295221"/>
    </source>
</evidence>
<dbReference type="OrthoDB" id="9758923at2"/>
<feature type="signal peptide" evidence="1">
    <location>
        <begin position="1"/>
        <end position="26"/>
    </location>
</feature>
<dbReference type="InterPro" id="IPR055133">
    <property type="entry name" value="BT_3657-like_N"/>
</dbReference>
<feature type="chain" id="PRO_5020242837" evidence="1">
    <location>
        <begin position="27"/>
        <end position="319"/>
    </location>
</feature>
<protein>
    <submittedName>
        <fullName evidence="3">Glycosyl hydrolase family 43</fullName>
    </submittedName>
</protein>
<keyword evidence="4" id="KW-1185">Reference proteome</keyword>
<dbReference type="GO" id="GO:0016787">
    <property type="term" value="F:hydrolase activity"/>
    <property type="evidence" value="ECO:0007669"/>
    <property type="project" value="UniProtKB-KW"/>
</dbReference>
<keyword evidence="3" id="KW-0378">Hydrolase</keyword>
<evidence type="ECO:0000256" key="1">
    <source>
        <dbReference type="SAM" id="SignalP"/>
    </source>
</evidence>
<dbReference type="SUPFAM" id="SSF75005">
    <property type="entry name" value="Arabinanase/levansucrase/invertase"/>
    <property type="match status" value="1"/>
</dbReference>
<sequence>MKKVNLLIYSIIAGFFLLFNSCSQQPSDEVNKYLFSYFKGNGESGLHLAWSEDGLIWHELNNGQPILEPTAGEDKLMRDPCIIQGPDGRYHMVWTVSWNERGIGYAWSEDLINWSEQQYIPVMEHEPNARNTWAPEVTYDEKNDEFMIYWATTITGLYPETFSELEDGLNHRMYYVTTKDFKEFSETKLLYEPGFSVIDSHIVPHNGEFIMFFKDETIEPPAKSLHIATSKNLTGPYSQPLVQITGDYWAEGPTSLYIDGTWIVYFDKYIEWTIGAVKSTDLVNWEEISHKISFPSEVRHGTALKIEKDVLNNLKQQLN</sequence>
<dbReference type="Gene3D" id="2.115.10.20">
    <property type="entry name" value="Glycosyl hydrolase domain, family 43"/>
    <property type="match status" value="2"/>
</dbReference>
<proteinExistence type="predicted"/>
<organism evidence="3 4">
    <name type="scientific">Natronoflexus pectinivorans</name>
    <dbReference type="NCBI Taxonomy" id="682526"/>
    <lineage>
        <taxon>Bacteria</taxon>
        <taxon>Pseudomonadati</taxon>
        <taxon>Bacteroidota</taxon>
        <taxon>Bacteroidia</taxon>
        <taxon>Marinilabiliales</taxon>
        <taxon>Marinilabiliaceae</taxon>
        <taxon>Natronoflexus</taxon>
    </lineage>
</organism>
<dbReference type="PANTHER" id="PTHR43301:SF3">
    <property type="entry name" value="ARABINAN ENDO-1,5-ALPHA-L-ARABINOSIDASE A-RELATED"/>
    <property type="match status" value="1"/>
</dbReference>
<keyword evidence="1" id="KW-0732">Signal</keyword>
<dbReference type="InterPro" id="IPR050727">
    <property type="entry name" value="GH43_arabinanases"/>
</dbReference>
<accession>A0A4R2GK51</accession>
<evidence type="ECO:0000259" key="2">
    <source>
        <dbReference type="Pfam" id="PF22847"/>
    </source>
</evidence>
<feature type="domain" description="Arabinosidase BT-3657-like N-terminal" evidence="2">
    <location>
        <begin position="27"/>
        <end position="120"/>
    </location>
</feature>
<dbReference type="RefSeq" id="WP_132433423.1">
    <property type="nucleotide sequence ID" value="NZ_SLWK01000004.1"/>
</dbReference>
<reference evidence="3 4" key="1">
    <citation type="submission" date="2019-03" db="EMBL/GenBank/DDBJ databases">
        <title>Genomic Encyclopedia of Type Strains, Phase IV (KMG-IV): sequencing the most valuable type-strain genomes for metagenomic binning, comparative biology and taxonomic classification.</title>
        <authorList>
            <person name="Goeker M."/>
        </authorList>
    </citation>
    <scope>NUCLEOTIDE SEQUENCE [LARGE SCALE GENOMIC DNA]</scope>
    <source>
        <strain evidence="3 4">DSM 24179</strain>
    </source>
</reference>
<dbReference type="InterPro" id="IPR023296">
    <property type="entry name" value="Glyco_hydro_beta-prop_sf"/>
</dbReference>
<dbReference type="AlphaFoldDB" id="A0A4R2GK51"/>
<comment type="caution">
    <text evidence="3">The sequence shown here is derived from an EMBL/GenBank/DDBJ whole genome shotgun (WGS) entry which is preliminary data.</text>
</comment>
<dbReference type="Proteomes" id="UP000295221">
    <property type="component" value="Unassembled WGS sequence"/>
</dbReference>
<dbReference type="PANTHER" id="PTHR43301">
    <property type="entry name" value="ARABINAN ENDO-1,5-ALPHA-L-ARABINOSIDASE"/>
    <property type="match status" value="1"/>
</dbReference>
<evidence type="ECO:0000313" key="3">
    <source>
        <dbReference type="EMBL" id="TCO08844.1"/>
    </source>
</evidence>